<proteinExistence type="predicted"/>
<evidence type="ECO:0000256" key="1">
    <source>
        <dbReference type="SAM" id="MobiDB-lite"/>
    </source>
</evidence>
<dbReference type="Proteomes" id="UP001523392">
    <property type="component" value="Unassembled WGS sequence"/>
</dbReference>
<sequence length="111" mass="11704">MTDAPRSDTRLDRDLIALLDHALTLVADRLTPEQRALLRDQADKMGAGLSGHIERHCSHEVQLALLNRSEAGQLNPDGGVVGHPGDPANPHQKDGSTDAEGSGDVSAIPTA</sequence>
<reference evidence="2 3" key="1">
    <citation type="submission" date="2021-12" db="EMBL/GenBank/DDBJ databases">
        <title>Siccirubricoccus leaddurans sp. nov., a high concentration Zn2+ tolerance bacterium.</title>
        <authorList>
            <person name="Cao Y."/>
        </authorList>
    </citation>
    <scope>NUCLEOTIDE SEQUENCE [LARGE SCALE GENOMIC DNA]</scope>
    <source>
        <strain evidence="2 3">KC 17139</strain>
    </source>
</reference>
<evidence type="ECO:0000313" key="2">
    <source>
        <dbReference type="EMBL" id="MCO6418631.1"/>
    </source>
</evidence>
<gene>
    <name evidence="2" type="ORF">JYK14_21090</name>
</gene>
<feature type="region of interest" description="Disordered" evidence="1">
    <location>
        <begin position="68"/>
        <end position="111"/>
    </location>
</feature>
<dbReference type="EMBL" id="JAFIRR010000145">
    <property type="protein sequence ID" value="MCO6418631.1"/>
    <property type="molecule type" value="Genomic_DNA"/>
</dbReference>
<protein>
    <submittedName>
        <fullName evidence="2">Uncharacterized protein</fullName>
    </submittedName>
</protein>
<comment type="caution">
    <text evidence="2">The sequence shown here is derived from an EMBL/GenBank/DDBJ whole genome shotgun (WGS) entry which is preliminary data.</text>
</comment>
<evidence type="ECO:0000313" key="3">
    <source>
        <dbReference type="Proteomes" id="UP001523392"/>
    </source>
</evidence>
<dbReference type="RefSeq" id="WP_252955258.1">
    <property type="nucleotide sequence ID" value="NZ_JAFIRR010000145.1"/>
</dbReference>
<name>A0ABT1D9L7_9PROT</name>
<accession>A0ABT1D9L7</accession>
<keyword evidence="3" id="KW-1185">Reference proteome</keyword>
<organism evidence="2 3">
    <name type="scientific">Siccirubricoccus soli</name>
    <dbReference type="NCBI Taxonomy" id="2899147"/>
    <lineage>
        <taxon>Bacteria</taxon>
        <taxon>Pseudomonadati</taxon>
        <taxon>Pseudomonadota</taxon>
        <taxon>Alphaproteobacteria</taxon>
        <taxon>Acetobacterales</taxon>
        <taxon>Roseomonadaceae</taxon>
        <taxon>Siccirubricoccus</taxon>
    </lineage>
</organism>